<reference evidence="1" key="1">
    <citation type="journal article" date="2021" name="New Phytol.">
        <title>Evolutionary innovations through gain and loss of genes in the ectomycorrhizal Boletales.</title>
        <authorList>
            <person name="Wu G."/>
            <person name="Miyauchi S."/>
            <person name="Morin E."/>
            <person name="Kuo A."/>
            <person name="Drula E."/>
            <person name="Varga T."/>
            <person name="Kohler A."/>
            <person name="Feng B."/>
            <person name="Cao Y."/>
            <person name="Lipzen A."/>
            <person name="Daum C."/>
            <person name="Hundley H."/>
            <person name="Pangilinan J."/>
            <person name="Johnson J."/>
            <person name="Barry K."/>
            <person name="LaButti K."/>
            <person name="Ng V."/>
            <person name="Ahrendt S."/>
            <person name="Min B."/>
            <person name="Choi I.G."/>
            <person name="Park H."/>
            <person name="Plett J.M."/>
            <person name="Magnuson J."/>
            <person name="Spatafora J.W."/>
            <person name="Nagy L.G."/>
            <person name="Henrissat B."/>
            <person name="Grigoriev I.V."/>
            <person name="Yang Z.L."/>
            <person name="Xu J."/>
            <person name="Martin F.M."/>
        </authorList>
    </citation>
    <scope>NUCLEOTIDE SEQUENCE</scope>
    <source>
        <strain evidence="1">KUC20120723A-06</strain>
    </source>
</reference>
<protein>
    <submittedName>
        <fullName evidence="1">Uncharacterized protein</fullName>
    </submittedName>
</protein>
<dbReference type="Proteomes" id="UP000790709">
    <property type="component" value="Unassembled WGS sequence"/>
</dbReference>
<comment type="caution">
    <text evidence="1">The sequence shown here is derived from an EMBL/GenBank/DDBJ whole genome shotgun (WGS) entry which is preliminary data.</text>
</comment>
<accession>A0ACB8BCW1</accession>
<proteinExistence type="predicted"/>
<dbReference type="EMBL" id="MU266447">
    <property type="protein sequence ID" value="KAH7923640.1"/>
    <property type="molecule type" value="Genomic_DNA"/>
</dbReference>
<evidence type="ECO:0000313" key="1">
    <source>
        <dbReference type="EMBL" id="KAH7923640.1"/>
    </source>
</evidence>
<evidence type="ECO:0000313" key="2">
    <source>
        <dbReference type="Proteomes" id="UP000790709"/>
    </source>
</evidence>
<keyword evidence="2" id="KW-1185">Reference proteome</keyword>
<sequence length="594" mass="67767">MTEAARSAPPMAFSIGSRRTPGPLVSPEQLKGHLRLLRAFFNMRLTVEECKDSRLPAFVLQMEKHNRWTWFVTVAVDRFERWVKSLQFVPLEKFTTKHFPPLDVWMVWHAYLLNPCWYAEDCERLLILQQLRLLNMSVVASLNIGKLARHEPSEGRVASWHKKTGTFFDPFDAVADLTHRQIECPRCRTRLFVPFVNDNGTGYAEKKFSALCPLPGCRLKITKGNLAVAKFARDLTDDEEGTESYMAGTLYTSTGKRDARQAKAVKELLARSADFSRKTVKTSLERIARLDWEKEVKESVGYSFDQLKESVTEAMKGSSQASIAKLLSAYQDDRAFSVDLVEAVLRQGLFTKKMGELGWLQSSAFRDESKAQILDHSILRYHGFLDLMASTPHAMFVPTLDIDLVWHSHQLMASRYLIDCETYVGRSVDHDFKVGESRLSLAFDETCRAWLSRFNVPYMQCGCPPPDETVVQKLIRILRLYTQRRSHLHTTIHPDHLPATHPSVHNAVLTFQRIASGSFGNSSHHHYNNSQTEKEKGKDRDGPGRKLSFTKPVLQPSIPWMETSLPDKLQRPVQLSPAPPYVNFGTDVRLFPEV</sequence>
<organism evidence="1 2">
    <name type="scientific">Leucogyrophana mollusca</name>
    <dbReference type="NCBI Taxonomy" id="85980"/>
    <lineage>
        <taxon>Eukaryota</taxon>
        <taxon>Fungi</taxon>
        <taxon>Dikarya</taxon>
        <taxon>Basidiomycota</taxon>
        <taxon>Agaricomycotina</taxon>
        <taxon>Agaricomycetes</taxon>
        <taxon>Agaricomycetidae</taxon>
        <taxon>Boletales</taxon>
        <taxon>Boletales incertae sedis</taxon>
        <taxon>Leucogyrophana</taxon>
    </lineage>
</organism>
<gene>
    <name evidence="1" type="ORF">BV22DRAFT_1048054</name>
</gene>
<name>A0ACB8BCW1_9AGAM</name>